<dbReference type="OrthoDB" id="3785978at2"/>
<dbReference type="RefSeq" id="WP_111646750.1">
    <property type="nucleotide sequence ID" value="NZ_JACHWI010000001.1"/>
</dbReference>
<gene>
    <name evidence="1" type="ORF">B0I29_10145</name>
</gene>
<dbReference type="InterPro" id="IPR036689">
    <property type="entry name" value="ESAT-6-like_sf"/>
</dbReference>
<evidence type="ECO:0000313" key="1">
    <source>
        <dbReference type="EMBL" id="RAK42915.1"/>
    </source>
</evidence>
<dbReference type="Proteomes" id="UP000249341">
    <property type="component" value="Unassembled WGS sequence"/>
</dbReference>
<name>A0A327ZKW0_9ACTN</name>
<sequence>MSDFSVRPSMMVDTIEQINAIQGRIDAAMGELNSSVNTFVSVNAGAAVEEYQLAQAEWNAGLEQMRASLSQAGVNLNSILSTYEQGQRTGVSIFSSGR</sequence>
<dbReference type="AlphaFoldDB" id="A0A327ZKW0"/>
<organism evidence="1 2">
    <name type="scientific">Actinoplanes lutulentus</name>
    <dbReference type="NCBI Taxonomy" id="1287878"/>
    <lineage>
        <taxon>Bacteria</taxon>
        <taxon>Bacillati</taxon>
        <taxon>Actinomycetota</taxon>
        <taxon>Actinomycetes</taxon>
        <taxon>Micromonosporales</taxon>
        <taxon>Micromonosporaceae</taxon>
        <taxon>Actinoplanes</taxon>
    </lineage>
</organism>
<dbReference type="Pfam" id="PF06013">
    <property type="entry name" value="WXG100"/>
    <property type="match status" value="1"/>
</dbReference>
<accession>A0A327ZKW0</accession>
<dbReference type="InterPro" id="IPR010310">
    <property type="entry name" value="T7SS_ESAT-6-like"/>
</dbReference>
<comment type="caution">
    <text evidence="1">The sequence shown here is derived from an EMBL/GenBank/DDBJ whole genome shotgun (WGS) entry which is preliminary data.</text>
</comment>
<protein>
    <submittedName>
        <fullName evidence="1">WXG100 family type VII secretion target</fullName>
    </submittedName>
</protein>
<dbReference type="SUPFAM" id="SSF140453">
    <property type="entry name" value="EsxAB dimer-like"/>
    <property type="match status" value="1"/>
</dbReference>
<proteinExistence type="predicted"/>
<dbReference type="Gene3D" id="1.10.287.1060">
    <property type="entry name" value="ESAT-6-like"/>
    <property type="match status" value="1"/>
</dbReference>
<reference evidence="1 2" key="1">
    <citation type="submission" date="2018-06" db="EMBL/GenBank/DDBJ databases">
        <title>Genomic Encyclopedia of Type Strains, Phase III (KMG-III): the genomes of soil and plant-associated and newly described type strains.</title>
        <authorList>
            <person name="Whitman W."/>
        </authorList>
    </citation>
    <scope>NUCLEOTIDE SEQUENCE [LARGE SCALE GENOMIC DNA]</scope>
    <source>
        <strain evidence="1 2">CGMCC 4.7090</strain>
    </source>
</reference>
<dbReference type="EMBL" id="QLMJ01000001">
    <property type="protein sequence ID" value="RAK42915.1"/>
    <property type="molecule type" value="Genomic_DNA"/>
</dbReference>
<keyword evidence="2" id="KW-1185">Reference proteome</keyword>
<evidence type="ECO:0000313" key="2">
    <source>
        <dbReference type="Proteomes" id="UP000249341"/>
    </source>
</evidence>